<feature type="binding site" evidence="10">
    <location>
        <position position="98"/>
    </location>
    <ligand>
        <name>Zn(2+)</name>
        <dbReference type="ChEBI" id="CHEBI:29105"/>
    </ligand>
</feature>
<dbReference type="GO" id="GO:0016791">
    <property type="term" value="F:phosphatase activity"/>
    <property type="evidence" value="ECO:0007669"/>
    <property type="project" value="InterPro"/>
</dbReference>
<evidence type="ECO:0000256" key="6">
    <source>
        <dbReference type="ARBA" id="ARBA00031828"/>
    </source>
</evidence>
<keyword evidence="5 7" id="KW-0119">Carbohydrate metabolism</keyword>
<dbReference type="NCBIfam" id="TIGR01662">
    <property type="entry name" value="HAD-SF-IIIA"/>
    <property type="match status" value="1"/>
</dbReference>
<evidence type="ECO:0000256" key="3">
    <source>
        <dbReference type="ARBA" id="ARBA00022723"/>
    </source>
</evidence>
<dbReference type="InterPro" id="IPR006543">
    <property type="entry name" value="Histidinol-phos"/>
</dbReference>
<evidence type="ECO:0000256" key="7">
    <source>
        <dbReference type="PIRNR" id="PIRNR004682"/>
    </source>
</evidence>
<feature type="binding site" evidence="10">
    <location>
        <position position="88"/>
    </location>
    <ligand>
        <name>Zn(2+)</name>
        <dbReference type="ChEBI" id="CHEBI:29105"/>
    </ligand>
</feature>
<feature type="binding site" evidence="10">
    <location>
        <position position="125"/>
    </location>
    <ligand>
        <name>Mg(2+)</name>
        <dbReference type="ChEBI" id="CHEBI:18420"/>
    </ligand>
</feature>
<evidence type="ECO:0000256" key="5">
    <source>
        <dbReference type="ARBA" id="ARBA00023277"/>
    </source>
</evidence>
<accession>A0A7C2PER7</accession>
<dbReference type="InterPro" id="IPR004446">
    <property type="entry name" value="Heptose_bisP_phosphatase"/>
</dbReference>
<feature type="binding site" evidence="10">
    <location>
        <position position="96"/>
    </location>
    <ligand>
        <name>Zn(2+)</name>
        <dbReference type="ChEBI" id="CHEBI:29105"/>
    </ligand>
</feature>
<comment type="similarity">
    <text evidence="7">Belongs to the gmhB family.</text>
</comment>
<gene>
    <name evidence="11" type="ORF">ENQ77_07420</name>
</gene>
<comment type="cofactor">
    <cofactor evidence="10">
        <name>Mg(2+)</name>
        <dbReference type="ChEBI" id="CHEBI:18420"/>
    </cofactor>
</comment>
<feature type="site" description="Contributes to substrate recognition" evidence="9">
    <location>
        <position position="99"/>
    </location>
</feature>
<feature type="binding site" evidence="10">
    <location>
        <position position="9"/>
    </location>
    <ligand>
        <name>Mg(2+)</name>
        <dbReference type="ChEBI" id="CHEBI:18420"/>
    </ligand>
</feature>
<dbReference type="GO" id="GO:0005737">
    <property type="term" value="C:cytoplasm"/>
    <property type="evidence" value="ECO:0007669"/>
    <property type="project" value="UniProtKB-SubCell"/>
</dbReference>
<evidence type="ECO:0000256" key="10">
    <source>
        <dbReference type="PIRSR" id="PIRSR004682-4"/>
    </source>
</evidence>
<dbReference type="AlphaFoldDB" id="A0A7C2PER7"/>
<dbReference type="EC" id="3.1.3.-" evidence="7"/>
<evidence type="ECO:0000256" key="9">
    <source>
        <dbReference type="PIRSR" id="PIRSR004682-3"/>
    </source>
</evidence>
<feature type="binding site" evidence="10">
    <location>
        <position position="90"/>
    </location>
    <ligand>
        <name>Zn(2+)</name>
        <dbReference type="ChEBI" id="CHEBI:29105"/>
    </ligand>
</feature>
<evidence type="ECO:0000313" key="11">
    <source>
        <dbReference type="EMBL" id="HEN28458.1"/>
    </source>
</evidence>
<keyword evidence="10" id="KW-0862">Zinc</keyword>
<evidence type="ECO:0000256" key="8">
    <source>
        <dbReference type="PIRSR" id="PIRSR004682-1"/>
    </source>
</evidence>
<dbReference type="SUPFAM" id="SSF56784">
    <property type="entry name" value="HAD-like"/>
    <property type="match status" value="1"/>
</dbReference>
<dbReference type="NCBIfam" id="TIGR01656">
    <property type="entry name" value="Histidinol-ppas"/>
    <property type="match status" value="1"/>
</dbReference>
<evidence type="ECO:0000256" key="4">
    <source>
        <dbReference type="ARBA" id="ARBA00022801"/>
    </source>
</evidence>
<dbReference type="Pfam" id="PF13242">
    <property type="entry name" value="Hydrolase_like"/>
    <property type="match status" value="1"/>
</dbReference>
<dbReference type="InterPro" id="IPR036412">
    <property type="entry name" value="HAD-like_sf"/>
</dbReference>
<feature type="site" description="Stabilizes the phosphoryl group" evidence="9">
    <location>
        <position position="49"/>
    </location>
</feature>
<feature type="active site" description="Nucleophile" evidence="8">
    <location>
        <position position="7"/>
    </location>
</feature>
<proteinExistence type="inferred from homology"/>
<sequence length="170" mass="20107">MKAFLFDRDGTLIVNKHYLSTPAGIRFLPCVFDTLKFLLSKGYKLFIITNQSGIKRGYYSRDRIEEIHRELLIRLKSEKIHISEIFYCDHHPNEQCNCRKPGNYFLKVLQRKYEMEPLDSFFVGDRREDIEFGKRLGLKTILIRTPINQEFSHLADYAIDSLCEIVKILK</sequence>
<dbReference type="CDD" id="cd07503">
    <property type="entry name" value="HAD_HisB-N"/>
    <property type="match status" value="1"/>
</dbReference>
<keyword evidence="10" id="KW-0460">Magnesium</keyword>
<dbReference type="PANTHER" id="PTHR42891:SF1">
    <property type="entry name" value="D-GLYCERO-BETA-D-MANNO-HEPTOSE-1,7-BISPHOSPHATE 7-PHOSPHATASE"/>
    <property type="match status" value="1"/>
</dbReference>
<dbReference type="PIRSF" id="PIRSF004682">
    <property type="entry name" value="GmhB"/>
    <property type="match status" value="1"/>
</dbReference>
<name>A0A7C2PER7_UNCW3</name>
<feature type="site" description="Stabilizes the phosphoryl group" evidence="9">
    <location>
        <position position="100"/>
    </location>
</feature>
<dbReference type="InterPro" id="IPR006549">
    <property type="entry name" value="HAD-SF_hydro_IIIA"/>
</dbReference>
<keyword evidence="4 7" id="KW-0378">Hydrolase</keyword>
<dbReference type="PANTHER" id="PTHR42891">
    <property type="entry name" value="D-GLYCERO-BETA-D-MANNO-HEPTOSE-1,7-BISPHOSPHATE 7-PHOSPHATASE"/>
    <property type="match status" value="1"/>
</dbReference>
<dbReference type="GO" id="GO:0046872">
    <property type="term" value="F:metal ion binding"/>
    <property type="evidence" value="ECO:0007669"/>
    <property type="project" value="UniProtKB-KW"/>
</dbReference>
<protein>
    <recommendedName>
        <fullName evidence="6 7">D,D-heptose 1,7-bisphosphate phosphatase</fullName>
        <ecNumber evidence="7">3.1.3.-</ecNumber>
    </recommendedName>
</protein>
<comment type="subcellular location">
    <subcellularLocation>
        <location evidence="1 7">Cytoplasm</location>
    </subcellularLocation>
</comment>
<evidence type="ECO:0000256" key="2">
    <source>
        <dbReference type="ARBA" id="ARBA00022490"/>
    </source>
</evidence>
<feature type="active site" description="Proton donor" evidence="8">
    <location>
        <position position="9"/>
    </location>
</feature>
<dbReference type="Gene3D" id="3.40.50.1000">
    <property type="entry name" value="HAD superfamily/HAD-like"/>
    <property type="match status" value="1"/>
</dbReference>
<feature type="binding site" evidence="10">
    <location>
        <position position="7"/>
    </location>
    <ligand>
        <name>Mg(2+)</name>
        <dbReference type="ChEBI" id="CHEBI:18420"/>
    </ligand>
</feature>
<keyword evidence="3 10" id="KW-0479">Metal-binding</keyword>
<dbReference type="InterPro" id="IPR023214">
    <property type="entry name" value="HAD_sf"/>
</dbReference>
<dbReference type="GO" id="GO:0005975">
    <property type="term" value="P:carbohydrate metabolic process"/>
    <property type="evidence" value="ECO:0007669"/>
    <property type="project" value="InterPro"/>
</dbReference>
<comment type="caution">
    <text evidence="11">The sequence shown here is derived from an EMBL/GenBank/DDBJ whole genome shotgun (WGS) entry which is preliminary data.</text>
</comment>
<organism evidence="11">
    <name type="scientific">candidate division WOR-3 bacterium</name>
    <dbReference type="NCBI Taxonomy" id="2052148"/>
    <lineage>
        <taxon>Bacteria</taxon>
        <taxon>Bacteria division WOR-3</taxon>
    </lineage>
</organism>
<reference evidence="11" key="1">
    <citation type="journal article" date="2020" name="mSystems">
        <title>Genome- and Community-Level Interaction Insights into Carbon Utilization and Element Cycling Functions of Hydrothermarchaeota in Hydrothermal Sediment.</title>
        <authorList>
            <person name="Zhou Z."/>
            <person name="Liu Y."/>
            <person name="Xu W."/>
            <person name="Pan J."/>
            <person name="Luo Z.H."/>
            <person name="Li M."/>
        </authorList>
    </citation>
    <scope>NUCLEOTIDE SEQUENCE [LARGE SCALE GENOMIC DNA]</scope>
    <source>
        <strain evidence="11">SpSt-34</strain>
    </source>
</reference>
<keyword evidence="2 7" id="KW-0963">Cytoplasm</keyword>
<comment type="cofactor">
    <cofactor evidence="10">
        <name>Zn(2+)</name>
        <dbReference type="ChEBI" id="CHEBI:29105"/>
    </cofactor>
</comment>
<dbReference type="EMBL" id="DSOL01000212">
    <property type="protein sequence ID" value="HEN28458.1"/>
    <property type="molecule type" value="Genomic_DNA"/>
</dbReference>
<evidence type="ECO:0000256" key="1">
    <source>
        <dbReference type="ARBA" id="ARBA00004496"/>
    </source>
</evidence>